<name>A0A835HL76_9MAGN</name>
<reference evidence="1 2" key="1">
    <citation type="submission" date="2020-10" db="EMBL/GenBank/DDBJ databases">
        <title>The Coptis chinensis genome and diversification of protoberbering-type alkaloids.</title>
        <authorList>
            <person name="Wang B."/>
            <person name="Shu S."/>
            <person name="Song C."/>
            <person name="Liu Y."/>
        </authorList>
    </citation>
    <scope>NUCLEOTIDE SEQUENCE [LARGE SCALE GENOMIC DNA]</scope>
    <source>
        <strain evidence="1">HL-2020</strain>
        <tissue evidence="1">Leaf</tissue>
    </source>
</reference>
<evidence type="ECO:0000313" key="1">
    <source>
        <dbReference type="EMBL" id="KAF9602870.1"/>
    </source>
</evidence>
<dbReference type="EMBL" id="JADFTS010000006">
    <property type="protein sequence ID" value="KAF9602870.1"/>
    <property type="molecule type" value="Genomic_DNA"/>
</dbReference>
<dbReference type="Proteomes" id="UP000631114">
    <property type="component" value="Unassembled WGS sequence"/>
</dbReference>
<evidence type="ECO:0000313" key="2">
    <source>
        <dbReference type="Proteomes" id="UP000631114"/>
    </source>
</evidence>
<feature type="non-terminal residue" evidence="1">
    <location>
        <position position="213"/>
    </location>
</feature>
<accession>A0A835HL76</accession>
<dbReference type="AlphaFoldDB" id="A0A835HL76"/>
<keyword evidence="2" id="KW-1185">Reference proteome</keyword>
<organism evidence="1 2">
    <name type="scientific">Coptis chinensis</name>
    <dbReference type="NCBI Taxonomy" id="261450"/>
    <lineage>
        <taxon>Eukaryota</taxon>
        <taxon>Viridiplantae</taxon>
        <taxon>Streptophyta</taxon>
        <taxon>Embryophyta</taxon>
        <taxon>Tracheophyta</taxon>
        <taxon>Spermatophyta</taxon>
        <taxon>Magnoliopsida</taxon>
        <taxon>Ranunculales</taxon>
        <taxon>Ranunculaceae</taxon>
        <taxon>Coptidoideae</taxon>
        <taxon>Coptis</taxon>
    </lineage>
</organism>
<sequence length="213" mass="23451">GVVAGFAWREHLGRFSLNLNAQSIGIKTELGFTLRRRKNFALRHLLAGKYPWKDFGALADGTMAIGYAIVVSTTIPLVERCSLDLYFLIPSCYFGDCKNAMLLYRRTTSSMVNTVSAGMFPSHGTKRLASEEFCGEWENKRLNAGDINNHFLVKCRLPQLTPVPTLLGKGKGGDIISRMDMTQQSNGVMEIGCAQTAATTTMHHGRKIAIGMC</sequence>
<gene>
    <name evidence="1" type="ORF">IFM89_031816</name>
</gene>
<protein>
    <submittedName>
        <fullName evidence="1">Uncharacterized protein</fullName>
    </submittedName>
</protein>
<comment type="caution">
    <text evidence="1">The sequence shown here is derived from an EMBL/GenBank/DDBJ whole genome shotgun (WGS) entry which is preliminary data.</text>
</comment>
<proteinExistence type="predicted"/>